<keyword evidence="2" id="KW-0378">Hydrolase</keyword>
<accession>A0A370S1Q0</accession>
<dbReference type="Proteomes" id="UP000255365">
    <property type="component" value="Unassembled WGS sequence"/>
</dbReference>
<dbReference type="RefSeq" id="WP_181818549.1">
    <property type="nucleotide sequence ID" value="NZ_QRAV01000024.1"/>
</dbReference>
<dbReference type="Gene3D" id="3.90.75.20">
    <property type="match status" value="1"/>
</dbReference>
<dbReference type="SUPFAM" id="SSF54060">
    <property type="entry name" value="His-Me finger endonucleases"/>
    <property type="match status" value="1"/>
</dbReference>
<evidence type="ECO:0000259" key="1">
    <source>
        <dbReference type="Pfam" id="PF13392"/>
    </source>
</evidence>
<dbReference type="GO" id="GO:0004519">
    <property type="term" value="F:endonuclease activity"/>
    <property type="evidence" value="ECO:0007669"/>
    <property type="project" value="UniProtKB-KW"/>
</dbReference>
<gene>
    <name evidence="2" type="ORF">DEU51_12451</name>
</gene>
<name>A0A370S1Q0_PSEJE</name>
<comment type="caution">
    <text evidence="2">The sequence shown here is derived from an EMBL/GenBank/DDBJ whole genome shotgun (WGS) entry which is preliminary data.</text>
</comment>
<keyword evidence="2" id="KW-0540">Nuclease</keyword>
<dbReference type="EMBL" id="QRAV01000024">
    <property type="protein sequence ID" value="RDL13574.1"/>
    <property type="molecule type" value="Genomic_DNA"/>
</dbReference>
<dbReference type="InterPro" id="IPR003615">
    <property type="entry name" value="HNH_nuc"/>
</dbReference>
<proteinExistence type="predicted"/>
<protein>
    <submittedName>
        <fullName evidence="2">HNH endonuclease</fullName>
    </submittedName>
</protein>
<dbReference type="InterPro" id="IPR044925">
    <property type="entry name" value="His-Me_finger_sf"/>
</dbReference>
<dbReference type="AlphaFoldDB" id="A0A370S1Q0"/>
<evidence type="ECO:0000313" key="2">
    <source>
        <dbReference type="EMBL" id="RDL13574.1"/>
    </source>
</evidence>
<keyword evidence="2" id="KW-0255">Endonuclease</keyword>
<feature type="domain" description="HNH nuclease" evidence="1">
    <location>
        <begin position="49"/>
        <end position="93"/>
    </location>
</feature>
<dbReference type="Pfam" id="PF13392">
    <property type="entry name" value="HNH_3"/>
    <property type="match status" value="1"/>
</dbReference>
<sequence length="164" mass="18408">MRLKEHQLAEYFSYANGQLLWSGGFNKGKEAGSPRPDGYRIVNKFKVQYYVHRVIWCLHHGELLDGMQIDHINGNRLDNRIVNLRAVTAAENNKNLALSDANRIGVLGIQFNTKHGNFTARIRANRTLITLGTFGTLLDAVAARKSAELSFGFHPNHGRQPRAA</sequence>
<organism evidence="2 3">
    <name type="scientific">Pseudomonas jessenii</name>
    <dbReference type="NCBI Taxonomy" id="77298"/>
    <lineage>
        <taxon>Bacteria</taxon>
        <taxon>Pseudomonadati</taxon>
        <taxon>Pseudomonadota</taxon>
        <taxon>Gammaproteobacteria</taxon>
        <taxon>Pseudomonadales</taxon>
        <taxon>Pseudomonadaceae</taxon>
        <taxon>Pseudomonas</taxon>
    </lineage>
</organism>
<reference evidence="2 3" key="1">
    <citation type="submission" date="2018-07" db="EMBL/GenBank/DDBJ databases">
        <title>Genome sequencing of rice bacterial endophytes.</title>
        <authorList>
            <person name="Venturi V."/>
        </authorList>
    </citation>
    <scope>NUCLEOTIDE SEQUENCE [LARGE SCALE GENOMIC DNA]</scope>
    <source>
        <strain evidence="2 3">E2333</strain>
    </source>
</reference>
<evidence type="ECO:0000313" key="3">
    <source>
        <dbReference type="Proteomes" id="UP000255365"/>
    </source>
</evidence>